<gene>
    <name evidence="9" type="ORF">B1B_02131</name>
</gene>
<dbReference type="Gene3D" id="3.20.20.120">
    <property type="entry name" value="Enolase-like C-terminal domain"/>
    <property type="match status" value="1"/>
</dbReference>
<proteinExistence type="inferred from homology"/>
<dbReference type="UniPathway" id="UPA00109">
    <property type="reaction ID" value="UER00187"/>
</dbReference>
<keyword evidence="5" id="KW-0460">Magnesium</keyword>
<keyword evidence="6" id="KW-0324">Glycolysis</keyword>
<dbReference type="InterPro" id="IPR020809">
    <property type="entry name" value="Enolase_CS"/>
</dbReference>
<evidence type="ECO:0000259" key="8">
    <source>
        <dbReference type="SMART" id="SM01192"/>
    </source>
</evidence>
<evidence type="ECO:0000256" key="5">
    <source>
        <dbReference type="ARBA" id="ARBA00022842"/>
    </source>
</evidence>
<reference evidence="9" key="2">
    <citation type="journal article" date="2014" name="ISME J.">
        <title>Microbial stratification in low pH oxic and suboxic macroscopic growths along an acid mine drainage.</title>
        <authorList>
            <person name="Mendez-Garcia C."/>
            <person name="Mesa V."/>
            <person name="Sprenger R.R."/>
            <person name="Richter M."/>
            <person name="Diez M.S."/>
            <person name="Solano J."/>
            <person name="Bargiela R."/>
            <person name="Golyshina O.V."/>
            <person name="Manteca A."/>
            <person name="Ramos J.L."/>
            <person name="Gallego J.R."/>
            <person name="Llorente I."/>
            <person name="Martins Dos Santos V.A."/>
            <person name="Jensen O.N."/>
            <person name="Pelaez A.I."/>
            <person name="Sanchez J."/>
            <person name="Ferrer M."/>
        </authorList>
    </citation>
    <scope>NUCLEOTIDE SEQUENCE</scope>
</reference>
<dbReference type="SUPFAM" id="SSF54826">
    <property type="entry name" value="Enolase N-terminal domain-like"/>
    <property type="match status" value="1"/>
</dbReference>
<evidence type="ECO:0000256" key="1">
    <source>
        <dbReference type="ARBA" id="ARBA00001946"/>
    </source>
</evidence>
<accession>T1CZ36</accession>
<dbReference type="GO" id="GO:0004634">
    <property type="term" value="F:phosphopyruvate hydratase activity"/>
    <property type="evidence" value="ECO:0007669"/>
    <property type="project" value="UniProtKB-EC"/>
</dbReference>
<comment type="caution">
    <text evidence="9">The sequence shown here is derived from an EMBL/GenBank/DDBJ whole genome shotgun (WGS) entry which is preliminary data.</text>
</comment>
<dbReference type="EC" id="4.2.1.11" evidence="4"/>
<dbReference type="InterPro" id="IPR020811">
    <property type="entry name" value="Enolase_N"/>
</dbReference>
<dbReference type="PANTHER" id="PTHR11902">
    <property type="entry name" value="ENOLASE"/>
    <property type="match status" value="1"/>
</dbReference>
<keyword evidence="9" id="KW-0670">Pyruvate</keyword>
<protein>
    <recommendedName>
        <fullName evidence="4">phosphopyruvate hydratase</fullName>
        <ecNumber evidence="4">4.2.1.11</ecNumber>
    </recommendedName>
</protein>
<comment type="pathway">
    <text evidence="2">Carbohydrate degradation; glycolysis; pyruvate from D-glyceraldehyde 3-phosphate: step 4/5.</text>
</comment>
<evidence type="ECO:0000256" key="3">
    <source>
        <dbReference type="ARBA" id="ARBA00009604"/>
    </source>
</evidence>
<dbReference type="InterPro" id="IPR020810">
    <property type="entry name" value="Enolase_C"/>
</dbReference>
<keyword evidence="7" id="KW-0456">Lyase</keyword>
<evidence type="ECO:0000256" key="6">
    <source>
        <dbReference type="ARBA" id="ARBA00023152"/>
    </source>
</evidence>
<dbReference type="InterPro" id="IPR029017">
    <property type="entry name" value="Enolase-like_N"/>
</dbReference>
<dbReference type="Pfam" id="PF03952">
    <property type="entry name" value="Enolase_N"/>
    <property type="match status" value="1"/>
</dbReference>
<name>T1CZ36_9ZZZZ</name>
<dbReference type="InterPro" id="IPR000941">
    <property type="entry name" value="Enolase"/>
</dbReference>
<dbReference type="SMART" id="SM01192">
    <property type="entry name" value="Enolase_C"/>
    <property type="match status" value="1"/>
</dbReference>
<feature type="domain" description="Enolase C-terminal TIM barrel" evidence="8">
    <location>
        <begin position="61"/>
        <end position="334"/>
    </location>
</feature>
<evidence type="ECO:0000313" key="9">
    <source>
        <dbReference type="EMBL" id="EQD75435.1"/>
    </source>
</evidence>
<reference evidence="9" key="1">
    <citation type="submission" date="2013-08" db="EMBL/GenBank/DDBJ databases">
        <authorList>
            <person name="Mendez C."/>
            <person name="Richter M."/>
            <person name="Ferrer M."/>
            <person name="Sanchez J."/>
        </authorList>
    </citation>
    <scope>NUCLEOTIDE SEQUENCE</scope>
</reference>
<dbReference type="AlphaFoldDB" id="T1CZ36"/>
<feature type="non-terminal residue" evidence="9">
    <location>
        <position position="1"/>
    </location>
</feature>
<evidence type="ECO:0000256" key="4">
    <source>
        <dbReference type="ARBA" id="ARBA00012058"/>
    </source>
</evidence>
<comment type="cofactor">
    <cofactor evidence="1">
        <name>Mg(2+)</name>
        <dbReference type="ChEBI" id="CHEBI:18420"/>
    </cofactor>
</comment>
<dbReference type="EMBL" id="AUZY01001254">
    <property type="protein sequence ID" value="EQD75435.1"/>
    <property type="molecule type" value="Genomic_DNA"/>
</dbReference>
<sequence length="336" mass="36171">GQVLGDQTAFDTALREADGSPDLSTLGGNTTTALSLAYALVTARAQGLPLWRSLAGGTHDPPVFPALAGNVLNGGVHAMGGPDIQEFIVLAEAPEISWAVEGMVAVHREVGRRLRERFPQAALGRGDEGGWVSPLGNLETLELLVSACQTIQDRGLRAGLSLRPGLDLAASEFFREGRYVYREQTLDREGQIGFVQELTDRFGLVFVEDPLDQEDFEGFAQLTAQVGRGGRTWVVGDDLYTTDPGRVARGMELASTNAVLLKVNQVGTLTETRRVVERAEAAGAWTVCSHRSGETPDPWLAHLPLAFGSRGLKTGVLGGERMAKLNELVRLRSRES</sequence>
<dbReference type="GO" id="GO:0006096">
    <property type="term" value="P:glycolytic process"/>
    <property type="evidence" value="ECO:0007669"/>
    <property type="project" value="UniProtKB-UniPathway"/>
</dbReference>
<dbReference type="PROSITE" id="PS00164">
    <property type="entry name" value="ENOLASE"/>
    <property type="match status" value="1"/>
</dbReference>
<organism evidence="9">
    <name type="scientific">mine drainage metagenome</name>
    <dbReference type="NCBI Taxonomy" id="410659"/>
    <lineage>
        <taxon>unclassified sequences</taxon>
        <taxon>metagenomes</taxon>
        <taxon>ecological metagenomes</taxon>
    </lineage>
</organism>
<dbReference type="SUPFAM" id="SSF51604">
    <property type="entry name" value="Enolase C-terminal domain-like"/>
    <property type="match status" value="1"/>
</dbReference>
<dbReference type="PRINTS" id="PR00148">
    <property type="entry name" value="ENOLASE"/>
</dbReference>
<dbReference type="GO" id="GO:0000287">
    <property type="term" value="F:magnesium ion binding"/>
    <property type="evidence" value="ECO:0007669"/>
    <property type="project" value="InterPro"/>
</dbReference>
<dbReference type="PANTHER" id="PTHR11902:SF1">
    <property type="entry name" value="ENOLASE"/>
    <property type="match status" value="1"/>
</dbReference>
<dbReference type="InterPro" id="IPR036849">
    <property type="entry name" value="Enolase-like_C_sf"/>
</dbReference>
<evidence type="ECO:0000256" key="2">
    <source>
        <dbReference type="ARBA" id="ARBA00005031"/>
    </source>
</evidence>
<dbReference type="GO" id="GO:0000015">
    <property type="term" value="C:phosphopyruvate hydratase complex"/>
    <property type="evidence" value="ECO:0007669"/>
    <property type="project" value="InterPro"/>
</dbReference>
<dbReference type="Pfam" id="PF00113">
    <property type="entry name" value="Enolase_C"/>
    <property type="match status" value="1"/>
</dbReference>
<evidence type="ECO:0000256" key="7">
    <source>
        <dbReference type="ARBA" id="ARBA00023239"/>
    </source>
</evidence>
<comment type="similarity">
    <text evidence="3">Belongs to the enolase family.</text>
</comment>